<name>A0A1R2CV33_9CILI</name>
<dbReference type="InterPro" id="IPR000504">
    <property type="entry name" value="RRM_dom"/>
</dbReference>
<keyword evidence="4" id="KW-1185">Reference proteome</keyword>
<evidence type="ECO:0000259" key="2">
    <source>
        <dbReference type="PROSITE" id="PS50102"/>
    </source>
</evidence>
<keyword evidence="1" id="KW-0694">RNA-binding</keyword>
<accession>A0A1R2CV33</accession>
<dbReference type="InterPro" id="IPR012677">
    <property type="entry name" value="Nucleotide-bd_a/b_plait_sf"/>
</dbReference>
<dbReference type="OrthoDB" id="440706at2759"/>
<dbReference type="InterPro" id="IPR035979">
    <property type="entry name" value="RBD_domain_sf"/>
</dbReference>
<dbReference type="GO" id="GO:0003723">
    <property type="term" value="F:RNA binding"/>
    <property type="evidence" value="ECO:0007669"/>
    <property type="project" value="UniProtKB-UniRule"/>
</dbReference>
<gene>
    <name evidence="3" type="ORF">SteCoe_4331</name>
</gene>
<dbReference type="Gene3D" id="3.30.70.330">
    <property type="match status" value="1"/>
</dbReference>
<dbReference type="AlphaFoldDB" id="A0A1R2CV33"/>
<reference evidence="3 4" key="1">
    <citation type="submission" date="2016-11" db="EMBL/GenBank/DDBJ databases">
        <title>The macronuclear genome of Stentor coeruleus: a giant cell with tiny introns.</title>
        <authorList>
            <person name="Slabodnick M."/>
            <person name="Ruby J.G."/>
            <person name="Reiff S.B."/>
            <person name="Swart E.C."/>
            <person name="Gosai S."/>
            <person name="Prabakaran S."/>
            <person name="Witkowska E."/>
            <person name="Larue G.E."/>
            <person name="Fisher S."/>
            <person name="Freeman R.M."/>
            <person name="Gunawardena J."/>
            <person name="Chu W."/>
            <person name="Stover N.A."/>
            <person name="Gregory B.D."/>
            <person name="Nowacki M."/>
            <person name="Derisi J."/>
            <person name="Roy S.W."/>
            <person name="Marshall W.F."/>
            <person name="Sood P."/>
        </authorList>
    </citation>
    <scope>NUCLEOTIDE SEQUENCE [LARGE SCALE GENOMIC DNA]</scope>
    <source>
        <strain evidence="3">WM001</strain>
    </source>
</reference>
<dbReference type="CDD" id="cd00590">
    <property type="entry name" value="RRM_SF"/>
    <property type="match status" value="1"/>
</dbReference>
<dbReference type="Pfam" id="PF00076">
    <property type="entry name" value="RRM_1"/>
    <property type="match status" value="1"/>
</dbReference>
<dbReference type="SMART" id="SM00360">
    <property type="entry name" value="RRM"/>
    <property type="match status" value="1"/>
</dbReference>
<organism evidence="3 4">
    <name type="scientific">Stentor coeruleus</name>
    <dbReference type="NCBI Taxonomy" id="5963"/>
    <lineage>
        <taxon>Eukaryota</taxon>
        <taxon>Sar</taxon>
        <taxon>Alveolata</taxon>
        <taxon>Ciliophora</taxon>
        <taxon>Postciliodesmatophora</taxon>
        <taxon>Heterotrichea</taxon>
        <taxon>Heterotrichida</taxon>
        <taxon>Stentoridae</taxon>
        <taxon>Stentor</taxon>
    </lineage>
</organism>
<dbReference type="Proteomes" id="UP000187209">
    <property type="component" value="Unassembled WGS sequence"/>
</dbReference>
<dbReference type="EMBL" id="MPUH01000053">
    <property type="protein sequence ID" value="OMJ92876.1"/>
    <property type="molecule type" value="Genomic_DNA"/>
</dbReference>
<feature type="domain" description="RRM" evidence="2">
    <location>
        <begin position="1"/>
        <end position="75"/>
    </location>
</feature>
<protein>
    <recommendedName>
        <fullName evidence="2">RRM domain-containing protein</fullName>
    </recommendedName>
</protein>
<sequence>MSLLIRNISNRISQEILIEVFQNFGEFEICYFVKLIQGSFAFIKYFEHSSARNALLSLNGRIMAGSILYIEYCHNIPDFPVVKPVMDSSKTITANAKNVENHPIPVSLDLLDDNHTNSTHTAENLNTELPILPNNSLPIENIGPILENQHDLSFHTNMKNAEDSNEHLIEIPQIPSVILEVTDNCDKEKDKSNKQRTRKDKGKKALVIRVVGEKVLESYGSMFKLKKVNKNKDQNSIVLCELCQREFKMKSIRSHTVSLVHKSKIS</sequence>
<dbReference type="PROSITE" id="PS50102">
    <property type="entry name" value="RRM"/>
    <property type="match status" value="1"/>
</dbReference>
<comment type="caution">
    <text evidence="3">The sequence shown here is derived from an EMBL/GenBank/DDBJ whole genome shotgun (WGS) entry which is preliminary data.</text>
</comment>
<proteinExistence type="predicted"/>
<dbReference type="SUPFAM" id="SSF54928">
    <property type="entry name" value="RNA-binding domain, RBD"/>
    <property type="match status" value="1"/>
</dbReference>
<evidence type="ECO:0000313" key="3">
    <source>
        <dbReference type="EMBL" id="OMJ92876.1"/>
    </source>
</evidence>
<evidence type="ECO:0000256" key="1">
    <source>
        <dbReference type="PROSITE-ProRule" id="PRU00176"/>
    </source>
</evidence>
<evidence type="ECO:0000313" key="4">
    <source>
        <dbReference type="Proteomes" id="UP000187209"/>
    </source>
</evidence>